<evidence type="ECO:0000313" key="2">
    <source>
        <dbReference type="EMBL" id="KAF7349410.1"/>
    </source>
</evidence>
<proteinExistence type="predicted"/>
<organism evidence="2 3">
    <name type="scientific">Mycena sanguinolenta</name>
    <dbReference type="NCBI Taxonomy" id="230812"/>
    <lineage>
        <taxon>Eukaryota</taxon>
        <taxon>Fungi</taxon>
        <taxon>Dikarya</taxon>
        <taxon>Basidiomycota</taxon>
        <taxon>Agaricomycotina</taxon>
        <taxon>Agaricomycetes</taxon>
        <taxon>Agaricomycetidae</taxon>
        <taxon>Agaricales</taxon>
        <taxon>Marasmiineae</taxon>
        <taxon>Mycenaceae</taxon>
        <taxon>Mycena</taxon>
    </lineage>
</organism>
<gene>
    <name evidence="2" type="ORF">MSAN_01730900</name>
</gene>
<protein>
    <submittedName>
        <fullName evidence="2">Uncharacterized protein</fullName>
    </submittedName>
</protein>
<keyword evidence="3" id="KW-1185">Reference proteome</keyword>
<evidence type="ECO:0000256" key="1">
    <source>
        <dbReference type="SAM" id="MobiDB-lite"/>
    </source>
</evidence>
<name>A0A8H6XWB0_9AGAR</name>
<accession>A0A8H6XWB0</accession>
<dbReference type="Proteomes" id="UP000623467">
    <property type="component" value="Unassembled WGS sequence"/>
</dbReference>
<sequence length="647" mass="73029">MAHGPPPVTRAQADDTSKLKRAAIAESEPSSAKKIKLSRAGLDLDITTSLEPEVEPDVISGVPRMFPTAPGSRSGVDFGMSIESVAMWRLKLMWPTDFNVLALEEALKVADKITDTTDTDKTADWGFRTFAVQMIDVLLALFKKAADLTKIPFSVLCELFLDDDRKHARAKSPFSKQFKAITQAVYEPMVERVIHKGFQVKEGVENGCRDQIQWNTAWHKMFKGVQELAKSGKFPVASTIRGDAFWGVLKDDALKTCDDPKFREMFMRRRYLDPERLVLFDRLDYHAQTLGHNEPQTWDDAHAEWDEVDLLKNKTPTILLQMGITFDLPKKASATSINTNWILLVAHYPRPSSVHDLRVPDQGRKCPDIGISPESREMHKQLYSIKAKLVKELGFDDRGKVSNKALAAAHTETGRKALFWRQWYKGFCLETRPEWGVIADSPDHFVSMIHAVEESATVAVRRGNTAKAKYTRRRQLQIVTFIAERGLSGMMEARTKLTPARTRDSLRDELRNRWDQYVWRVALHRVQNGLPRVSRNAVSASLDAPLPGADIGQNGGLGTPWTITRDREKPEKISFEAAVLKFLKKQGINEDSAATRDCSSVAKFVADFGKKEAEEAAKAAEEDDEDEEEEQGDGEEEEEEEEKEEKE</sequence>
<dbReference type="AlphaFoldDB" id="A0A8H6XWB0"/>
<evidence type="ECO:0000313" key="3">
    <source>
        <dbReference type="Proteomes" id="UP000623467"/>
    </source>
</evidence>
<dbReference type="EMBL" id="JACAZH010000016">
    <property type="protein sequence ID" value="KAF7349410.1"/>
    <property type="molecule type" value="Genomic_DNA"/>
</dbReference>
<comment type="caution">
    <text evidence="2">The sequence shown here is derived from an EMBL/GenBank/DDBJ whole genome shotgun (WGS) entry which is preliminary data.</text>
</comment>
<feature type="compositionally biased region" description="Acidic residues" evidence="1">
    <location>
        <begin position="621"/>
        <end position="647"/>
    </location>
</feature>
<feature type="region of interest" description="Disordered" evidence="1">
    <location>
        <begin position="1"/>
        <end position="25"/>
    </location>
</feature>
<feature type="region of interest" description="Disordered" evidence="1">
    <location>
        <begin position="612"/>
        <end position="647"/>
    </location>
</feature>
<reference evidence="2" key="1">
    <citation type="submission" date="2020-05" db="EMBL/GenBank/DDBJ databases">
        <title>Mycena genomes resolve the evolution of fungal bioluminescence.</title>
        <authorList>
            <person name="Tsai I.J."/>
        </authorList>
    </citation>
    <scope>NUCLEOTIDE SEQUENCE</scope>
    <source>
        <strain evidence="2">160909Yilan</strain>
    </source>
</reference>